<evidence type="ECO:0000256" key="3">
    <source>
        <dbReference type="ARBA" id="ARBA00022692"/>
    </source>
</evidence>
<evidence type="ECO:0000256" key="1">
    <source>
        <dbReference type="ARBA" id="ARBA00004141"/>
    </source>
</evidence>
<feature type="domain" description="Cation/H+ exchanger transmembrane" evidence="8">
    <location>
        <begin position="198"/>
        <end position="584"/>
    </location>
</feature>
<feature type="transmembrane region" description="Helical" evidence="7">
    <location>
        <begin position="162"/>
        <end position="180"/>
    </location>
</feature>
<dbReference type="GO" id="GO:0016020">
    <property type="term" value="C:membrane"/>
    <property type="evidence" value="ECO:0007669"/>
    <property type="project" value="UniProtKB-SubCell"/>
</dbReference>
<dbReference type="GO" id="GO:0015297">
    <property type="term" value="F:antiporter activity"/>
    <property type="evidence" value="ECO:0007669"/>
    <property type="project" value="InterPro"/>
</dbReference>
<gene>
    <name evidence="10" type="ORF">g.44117</name>
    <name evidence="9" type="ORF">g.44123</name>
</gene>
<dbReference type="EMBL" id="GECU01035477">
    <property type="protein sequence ID" value="JAS72229.1"/>
    <property type="molecule type" value="Transcribed_RNA"/>
</dbReference>
<feature type="transmembrane region" description="Helical" evidence="7">
    <location>
        <begin position="301"/>
        <end position="322"/>
    </location>
</feature>
<feature type="transmembrane region" description="Helical" evidence="7">
    <location>
        <begin position="490"/>
        <end position="512"/>
    </location>
</feature>
<feature type="transmembrane region" description="Helical" evidence="7">
    <location>
        <begin position="565"/>
        <end position="587"/>
    </location>
</feature>
<evidence type="ECO:0000313" key="10">
    <source>
        <dbReference type="EMBL" id="JAS86356.1"/>
    </source>
</evidence>
<feature type="compositionally biased region" description="Pro residues" evidence="6">
    <location>
        <begin position="642"/>
        <end position="655"/>
    </location>
</feature>
<feature type="transmembrane region" description="Helical" evidence="7">
    <location>
        <begin position="402"/>
        <end position="421"/>
    </location>
</feature>
<feature type="transmembrane region" description="Helical" evidence="7">
    <location>
        <begin position="214"/>
        <end position="233"/>
    </location>
</feature>
<dbReference type="Pfam" id="PF00999">
    <property type="entry name" value="Na_H_Exchanger"/>
    <property type="match status" value="1"/>
</dbReference>
<dbReference type="AlphaFoldDB" id="A0A1B6IHG3"/>
<feature type="region of interest" description="Disordered" evidence="6">
    <location>
        <begin position="595"/>
        <end position="666"/>
    </location>
</feature>
<evidence type="ECO:0000313" key="9">
    <source>
        <dbReference type="EMBL" id="JAS72229.1"/>
    </source>
</evidence>
<feature type="transmembrane region" description="Helical" evidence="7">
    <location>
        <begin position="367"/>
        <end position="390"/>
    </location>
</feature>
<dbReference type="GO" id="GO:1902600">
    <property type="term" value="P:proton transmembrane transport"/>
    <property type="evidence" value="ECO:0007669"/>
    <property type="project" value="InterPro"/>
</dbReference>
<evidence type="ECO:0000259" key="8">
    <source>
        <dbReference type="Pfam" id="PF00999"/>
    </source>
</evidence>
<protein>
    <recommendedName>
        <fullName evidence="8">Cation/H+ exchanger transmembrane domain-containing protein</fullName>
    </recommendedName>
</protein>
<reference evidence="10" key="1">
    <citation type="submission" date="2015-11" db="EMBL/GenBank/DDBJ databases">
        <title>De novo transcriptome assembly of four potential Pierce s Disease insect vectors from Arizona vineyards.</title>
        <authorList>
            <person name="Tassone E.E."/>
        </authorList>
    </citation>
    <scope>NUCLEOTIDE SEQUENCE</scope>
</reference>
<dbReference type="EMBL" id="GECU01021350">
    <property type="protein sequence ID" value="JAS86356.1"/>
    <property type="molecule type" value="Transcribed_RNA"/>
</dbReference>
<keyword evidence="5 7" id="KW-0472">Membrane</keyword>
<name>A0A1B6IHG3_9HEMI</name>
<keyword evidence="3 7" id="KW-0812">Transmembrane</keyword>
<evidence type="ECO:0000256" key="5">
    <source>
        <dbReference type="ARBA" id="ARBA00023136"/>
    </source>
</evidence>
<dbReference type="InterPro" id="IPR038770">
    <property type="entry name" value="Na+/solute_symporter_sf"/>
</dbReference>
<organism evidence="10">
    <name type="scientific">Homalodisca liturata</name>
    <dbReference type="NCBI Taxonomy" id="320908"/>
    <lineage>
        <taxon>Eukaryota</taxon>
        <taxon>Metazoa</taxon>
        <taxon>Ecdysozoa</taxon>
        <taxon>Arthropoda</taxon>
        <taxon>Hexapoda</taxon>
        <taxon>Insecta</taxon>
        <taxon>Pterygota</taxon>
        <taxon>Neoptera</taxon>
        <taxon>Paraneoptera</taxon>
        <taxon>Hemiptera</taxon>
        <taxon>Auchenorrhyncha</taxon>
        <taxon>Membracoidea</taxon>
        <taxon>Cicadellidae</taxon>
        <taxon>Cicadellinae</taxon>
        <taxon>Proconiini</taxon>
        <taxon>Homalodisca</taxon>
    </lineage>
</organism>
<dbReference type="Gene3D" id="1.20.1530.20">
    <property type="match status" value="1"/>
</dbReference>
<dbReference type="PANTHER" id="PTHR31102">
    <property type="match status" value="1"/>
</dbReference>
<evidence type="ECO:0000256" key="4">
    <source>
        <dbReference type="ARBA" id="ARBA00022989"/>
    </source>
</evidence>
<dbReference type="InterPro" id="IPR051843">
    <property type="entry name" value="CPA1_transporter"/>
</dbReference>
<comment type="similarity">
    <text evidence="2">Belongs to the monovalent cation:proton antiporter 1 (CPA1) transporter (TC 2.A.36) family.</text>
</comment>
<keyword evidence="4 7" id="KW-1133">Transmembrane helix</keyword>
<evidence type="ECO:0000256" key="6">
    <source>
        <dbReference type="SAM" id="MobiDB-lite"/>
    </source>
</evidence>
<evidence type="ECO:0000256" key="2">
    <source>
        <dbReference type="ARBA" id="ARBA00007367"/>
    </source>
</evidence>
<feature type="transmembrane region" description="Helical" evidence="7">
    <location>
        <begin position="334"/>
        <end position="361"/>
    </location>
</feature>
<dbReference type="PANTHER" id="PTHR31102:SF1">
    <property type="entry name" value="CATION_H+ EXCHANGER DOMAIN-CONTAINING PROTEIN"/>
    <property type="match status" value="1"/>
</dbReference>
<dbReference type="InterPro" id="IPR006153">
    <property type="entry name" value="Cation/H_exchanger_TM"/>
</dbReference>
<feature type="transmembrane region" description="Helical" evidence="7">
    <location>
        <begin position="270"/>
        <end position="295"/>
    </location>
</feature>
<proteinExistence type="inferred from homology"/>
<accession>A0A1B6IHG3</accession>
<evidence type="ECO:0000256" key="7">
    <source>
        <dbReference type="SAM" id="Phobius"/>
    </source>
</evidence>
<comment type="subcellular location">
    <subcellularLocation>
        <location evidence="1">Membrane</location>
        <topology evidence="1">Multi-pass membrane protein</topology>
    </subcellularLocation>
</comment>
<sequence>MHGMTAVEDGKEHSTVVTPAHPVAPTTGHPLHSALHTHSGVVNTGFAHDEQKRKVSISSDAIQADVDKQRKISTGSYRKNILHNGDRQHFVEPGYAHSDQQNPNRLNLEHLHKYAAQSEVSWWYTLCFKCRQKETGPGWEPSFWQSICPYPFCPTYRHMARVFALALLVVLAWGIVYSVVGRDVAPGGQLFDIAMLVLAAHFGGYLFRMMNLPGLVGMLAVGVLFANVGLINIHGPYKYFTAILRRIALVIILTRAGLDLDPGAMRRLFFTTLKLGLVPWCVEAGIIVLCAHFFLNMPWMWALLTGAIEAAVSPAVVVPCLFRLRSKGYGVAKGIPTVVIAVSGIDDAASVAAFGIIQSLMFSEHSLLYNIALGPISVFGGVGFGILWGLLSKFVPEKGDPFVVPLRILMLLGGGLIAVFGSEMIGLEGAGPLGVVAASFVSSWVWSTQGWEIEDNPVQTAFEIFWMVFEPILFSLTGTQIRLDQIPTEIFIVAASSIALAAVIRIFSTVLVAIGGSLNTKEKFFVALSWMAKASVQAALCPVALDTLRKLGRDHGIEKSYAEHLLVTCVLSIAMTAPLGAIVITLAGPRMLTKTIPGPPSGWRHSSRPSLRDITVIDEGNESDDIERRGSRGSRGSRNSHPRPPLQPQPQPSPRQTPNVVITQQP</sequence>